<dbReference type="Proteomes" id="UP000269945">
    <property type="component" value="Unassembled WGS sequence"/>
</dbReference>
<keyword evidence="10" id="KW-0111">Calcium/phospholipid-binding</keyword>
<dbReference type="GO" id="GO:0005509">
    <property type="term" value="F:calcium ion binding"/>
    <property type="evidence" value="ECO:0007669"/>
    <property type="project" value="InterPro"/>
</dbReference>
<evidence type="ECO:0000256" key="6">
    <source>
        <dbReference type="ARBA" id="ARBA00022737"/>
    </source>
</evidence>
<keyword evidence="8" id="KW-0084">Basement membrane</keyword>
<evidence type="ECO:0000313" key="12">
    <source>
        <dbReference type="Proteomes" id="UP000269945"/>
    </source>
</evidence>
<dbReference type="Pfam" id="PF00191">
    <property type="entry name" value="Annexin"/>
    <property type="match status" value="1"/>
</dbReference>
<dbReference type="InterPro" id="IPR018502">
    <property type="entry name" value="Annexin_repeat"/>
</dbReference>
<dbReference type="PRINTS" id="PR00198">
    <property type="entry name" value="ANNEXINII"/>
</dbReference>
<evidence type="ECO:0000256" key="9">
    <source>
        <dbReference type="ARBA" id="ARBA00023216"/>
    </source>
</evidence>
<protein>
    <submittedName>
        <fullName evidence="11">Uncharacterized protein</fullName>
    </submittedName>
</protein>
<keyword evidence="7" id="KW-0106">Calcium</keyword>
<dbReference type="Gene3D" id="1.10.220.10">
    <property type="entry name" value="Annexin"/>
    <property type="match status" value="1"/>
</dbReference>
<dbReference type="GO" id="GO:0008092">
    <property type="term" value="F:cytoskeletal protein binding"/>
    <property type="evidence" value="ECO:0007669"/>
    <property type="project" value="InterPro"/>
</dbReference>
<evidence type="ECO:0000256" key="3">
    <source>
        <dbReference type="ARBA" id="ARBA00022525"/>
    </source>
</evidence>
<dbReference type="InterPro" id="IPR037104">
    <property type="entry name" value="Annexin_sf"/>
</dbReference>
<keyword evidence="12" id="KW-1185">Reference proteome</keyword>
<comment type="caution">
    <text evidence="11">The sequence shown here is derived from an EMBL/GenBank/DDBJ whole genome shotgun (WGS) entry which is preliminary data.</text>
</comment>
<comment type="similarity">
    <text evidence="2">Belongs to the annexin family.</text>
</comment>
<gene>
    <name evidence="11" type="ORF">BN2614_LOCUS3</name>
</gene>
<keyword evidence="4" id="KW-0272">Extracellular matrix</keyword>
<evidence type="ECO:0000256" key="7">
    <source>
        <dbReference type="ARBA" id="ARBA00022837"/>
    </source>
</evidence>
<reference evidence="11 12" key="1">
    <citation type="submission" date="2018-10" db="EMBL/GenBank/DDBJ databases">
        <authorList>
            <person name="Ekblom R."/>
            <person name="Jareborg N."/>
        </authorList>
    </citation>
    <scope>NUCLEOTIDE SEQUENCE [LARGE SCALE GENOMIC DNA]</scope>
    <source>
        <tissue evidence="11">Muscle</tissue>
    </source>
</reference>
<evidence type="ECO:0000256" key="10">
    <source>
        <dbReference type="ARBA" id="ARBA00023302"/>
    </source>
</evidence>
<sequence length="97" mass="10914">MSIVHKTLCKLSLEGDQLIPRSAYGPFKAHTNFGAECAVLNIEKAIKTKSVDEVTTVNNLTNHSNEQRKYIAFTYERRTKNELAPAMKSAFLGTWEP</sequence>
<name>A0A9X9M641_GULGU</name>
<keyword evidence="6" id="KW-0677">Repeat</keyword>
<comment type="subcellular location">
    <subcellularLocation>
        <location evidence="1">Secreted</location>
        <location evidence="1">Extracellular space</location>
        <location evidence="1">Extracellular matrix</location>
        <location evidence="1">Basement membrane</location>
    </subcellularLocation>
</comment>
<evidence type="ECO:0000256" key="4">
    <source>
        <dbReference type="ARBA" id="ARBA00022530"/>
    </source>
</evidence>
<dbReference type="GO" id="GO:0004859">
    <property type="term" value="F:phospholipase inhibitor activity"/>
    <property type="evidence" value="ECO:0007669"/>
    <property type="project" value="InterPro"/>
</dbReference>
<proteinExistence type="inferred from homology"/>
<evidence type="ECO:0000256" key="1">
    <source>
        <dbReference type="ARBA" id="ARBA00004302"/>
    </source>
</evidence>
<evidence type="ECO:0000256" key="8">
    <source>
        <dbReference type="ARBA" id="ARBA00022869"/>
    </source>
</evidence>
<dbReference type="GO" id="GO:0005544">
    <property type="term" value="F:calcium-dependent phospholipid binding"/>
    <property type="evidence" value="ECO:0007669"/>
    <property type="project" value="UniProtKB-KW"/>
</dbReference>
<dbReference type="AlphaFoldDB" id="A0A9X9M641"/>
<dbReference type="InterPro" id="IPR002389">
    <property type="entry name" value="ANX2"/>
</dbReference>
<evidence type="ECO:0000256" key="5">
    <source>
        <dbReference type="ARBA" id="ARBA00022553"/>
    </source>
</evidence>
<dbReference type="EMBL" id="CYRY02043288">
    <property type="protein sequence ID" value="VCX37571.1"/>
    <property type="molecule type" value="Genomic_DNA"/>
</dbReference>
<keyword evidence="3" id="KW-0964">Secreted</keyword>
<dbReference type="GO" id="GO:0005604">
    <property type="term" value="C:basement membrane"/>
    <property type="evidence" value="ECO:0007669"/>
    <property type="project" value="UniProtKB-SubCell"/>
</dbReference>
<evidence type="ECO:0000313" key="11">
    <source>
        <dbReference type="EMBL" id="VCX37571.1"/>
    </source>
</evidence>
<organism evidence="11 12">
    <name type="scientific">Gulo gulo</name>
    <name type="common">Wolverine</name>
    <name type="synonym">Gluton</name>
    <dbReference type="NCBI Taxonomy" id="48420"/>
    <lineage>
        <taxon>Eukaryota</taxon>
        <taxon>Metazoa</taxon>
        <taxon>Chordata</taxon>
        <taxon>Craniata</taxon>
        <taxon>Vertebrata</taxon>
        <taxon>Euteleostomi</taxon>
        <taxon>Mammalia</taxon>
        <taxon>Eutheria</taxon>
        <taxon>Laurasiatheria</taxon>
        <taxon>Carnivora</taxon>
        <taxon>Caniformia</taxon>
        <taxon>Musteloidea</taxon>
        <taxon>Mustelidae</taxon>
        <taxon>Guloninae</taxon>
        <taxon>Gulo</taxon>
    </lineage>
</organism>
<evidence type="ECO:0000256" key="2">
    <source>
        <dbReference type="ARBA" id="ARBA00007831"/>
    </source>
</evidence>
<dbReference type="SUPFAM" id="SSF47874">
    <property type="entry name" value="Annexin"/>
    <property type="match status" value="1"/>
</dbReference>
<keyword evidence="5" id="KW-0597">Phosphoprotein</keyword>
<accession>A0A9X9M641</accession>
<keyword evidence="9" id="KW-0041">Annexin</keyword>